<dbReference type="Proteomes" id="UP000494108">
    <property type="component" value="Unassembled WGS sequence"/>
</dbReference>
<dbReference type="InterPro" id="IPR007418">
    <property type="entry name" value="DUF474"/>
</dbReference>
<keyword evidence="1" id="KW-0472">Membrane</keyword>
<evidence type="ECO:0000256" key="1">
    <source>
        <dbReference type="SAM" id="Phobius"/>
    </source>
</evidence>
<organism evidence="2 3">
    <name type="scientific">Achromobacter pestifer</name>
    <dbReference type="NCBI Taxonomy" id="1353889"/>
    <lineage>
        <taxon>Bacteria</taxon>
        <taxon>Pseudomonadati</taxon>
        <taxon>Pseudomonadota</taxon>
        <taxon>Betaproteobacteria</taxon>
        <taxon>Burkholderiales</taxon>
        <taxon>Alcaligenaceae</taxon>
        <taxon>Achromobacter</taxon>
    </lineage>
</organism>
<reference evidence="2 3" key="1">
    <citation type="submission" date="2020-04" db="EMBL/GenBank/DDBJ databases">
        <authorList>
            <person name="De Canck E."/>
        </authorList>
    </citation>
    <scope>NUCLEOTIDE SEQUENCE [LARGE SCALE GENOMIC DNA]</scope>
    <source>
        <strain evidence="2 3">LMG 3431</strain>
    </source>
</reference>
<keyword evidence="1" id="KW-0812">Transmembrane</keyword>
<accession>A0A6S7AC85</accession>
<dbReference type="RefSeq" id="WP_175178277.1">
    <property type="nucleotide sequence ID" value="NZ_CADIJX010000016.1"/>
</dbReference>
<keyword evidence="3" id="KW-1185">Reference proteome</keyword>
<dbReference type="AlphaFoldDB" id="A0A6S7AC85"/>
<feature type="transmembrane region" description="Helical" evidence="1">
    <location>
        <begin position="122"/>
        <end position="142"/>
    </location>
</feature>
<feature type="transmembrane region" description="Helical" evidence="1">
    <location>
        <begin position="6"/>
        <end position="28"/>
    </location>
</feature>
<keyword evidence="1" id="KW-1133">Transmembrane helix</keyword>
<evidence type="ECO:0000313" key="2">
    <source>
        <dbReference type="EMBL" id="CAB3712173.1"/>
    </source>
</evidence>
<proteinExistence type="predicted"/>
<evidence type="ECO:0000313" key="3">
    <source>
        <dbReference type="Proteomes" id="UP000494108"/>
    </source>
</evidence>
<sequence>MTYLLLLTLHLLAALVFIGTVTFEVLFLEPVQKRLPAEVRKALSRELAPRVRAVMPWVLVVLYGAGLSMAWQYRSALANPGSSAFGTLLLIKIALAASVLLHVVIAMTLARRKRLYAALRERVHLSVFCHMVGIVLLAKALFHVSW</sequence>
<name>A0A6S7AC85_9BURK</name>
<protein>
    <recommendedName>
        <fullName evidence="4">Integral membrane protein</fullName>
    </recommendedName>
</protein>
<evidence type="ECO:0008006" key="4">
    <source>
        <dbReference type="Google" id="ProtNLM"/>
    </source>
</evidence>
<dbReference type="PIRSF" id="PIRSF015875">
    <property type="entry name" value="UCP015875"/>
    <property type="match status" value="1"/>
</dbReference>
<feature type="transmembrane region" description="Helical" evidence="1">
    <location>
        <begin position="49"/>
        <end position="73"/>
    </location>
</feature>
<feature type="transmembrane region" description="Helical" evidence="1">
    <location>
        <begin position="85"/>
        <end position="110"/>
    </location>
</feature>
<dbReference type="EMBL" id="CADIJX010000016">
    <property type="protein sequence ID" value="CAB3712173.1"/>
    <property type="molecule type" value="Genomic_DNA"/>
</dbReference>
<gene>
    <name evidence="2" type="ORF">LMG3431_06072</name>
</gene>